<accession>A0AC35G1V5</accession>
<dbReference type="Proteomes" id="UP000887580">
    <property type="component" value="Unplaced"/>
</dbReference>
<sequence>MRILFAVIFFLFTFANWVKARFAKHPYFDTPVWGNEKSEESDYLLGFASWSKWSHCSKSCGNGIQYQLRRCLDVRCSGISSRHRLCNTEVCPNGSRSTAEIEYKEDGSVKSFETSLPDGSQCLLRDESSGICFRGKCENIGCDLIIGSNAKFDQCGICGGNGETCEKAIVFKWKDTQQFSPCDKTCGSNRYQVSVSVCMNTVTNRVVPERLCADQKRPRPYVKECPHIVCPSNLSILLDYEWLTSDWSTCSKTCGNSGIKTRSIFCVETNSENSNVTEKIENRKVDEQYCWELARPKTTEICPLIECPEWKITGSWSECICDDGNEKSGWQKRNIECRQGDSNKIINDLLCNGLQRPTDIQKCVCSSNEIISSNDDSQNLDRYR</sequence>
<name>A0AC35G1V5_9BILA</name>
<organism evidence="1 2">
    <name type="scientific">Panagrolaimus sp. PS1159</name>
    <dbReference type="NCBI Taxonomy" id="55785"/>
    <lineage>
        <taxon>Eukaryota</taxon>
        <taxon>Metazoa</taxon>
        <taxon>Ecdysozoa</taxon>
        <taxon>Nematoda</taxon>
        <taxon>Chromadorea</taxon>
        <taxon>Rhabditida</taxon>
        <taxon>Tylenchina</taxon>
        <taxon>Panagrolaimomorpha</taxon>
        <taxon>Panagrolaimoidea</taxon>
        <taxon>Panagrolaimidae</taxon>
        <taxon>Panagrolaimus</taxon>
    </lineage>
</organism>
<evidence type="ECO:0000313" key="2">
    <source>
        <dbReference type="WBParaSite" id="PS1159_v2.g23279.t1"/>
    </source>
</evidence>
<protein>
    <submittedName>
        <fullName evidence="2">Uncharacterized protein</fullName>
    </submittedName>
</protein>
<proteinExistence type="predicted"/>
<dbReference type="WBParaSite" id="PS1159_v2.g23279.t1">
    <property type="protein sequence ID" value="PS1159_v2.g23279.t1"/>
    <property type="gene ID" value="PS1159_v2.g23279"/>
</dbReference>
<reference evidence="2" key="1">
    <citation type="submission" date="2022-11" db="UniProtKB">
        <authorList>
            <consortium name="WormBaseParasite"/>
        </authorList>
    </citation>
    <scope>IDENTIFICATION</scope>
</reference>
<evidence type="ECO:0000313" key="1">
    <source>
        <dbReference type="Proteomes" id="UP000887580"/>
    </source>
</evidence>